<dbReference type="Pfam" id="PF09995">
    <property type="entry name" value="MPAB_Lcp_cat"/>
    <property type="match status" value="1"/>
</dbReference>
<evidence type="ECO:0000313" key="4">
    <source>
        <dbReference type="Proteomes" id="UP001265083"/>
    </source>
</evidence>
<comment type="caution">
    <text evidence="3">The sequence shown here is derived from an EMBL/GenBank/DDBJ whole genome shotgun (WGS) entry which is preliminary data.</text>
</comment>
<feature type="domain" description="ER-bound oxygenase mpaB/mpaB'/Rubber oxygenase catalytic" evidence="2">
    <location>
        <begin position="65"/>
        <end position="166"/>
    </location>
</feature>
<sequence>MIYLMWPRAALMQLTHSGVAPTEVESGVYGVRGAGRWAGTVNYLRIAVAGDEDSVRDLVREVNKVRPDDWPEDLVTLRRYLDYVEGDYPAALPRSTSDDPEHVTAGGVAAQVFATYSMPWRYVRHVPRLRLLTWGMAGERLRSVYGVDWSIDQERRHLRAVRTVRRWQSLCPGPLRRRHGRRQRERHAARLRQTAVTHPHTNGRNNR</sequence>
<dbReference type="Proteomes" id="UP001265083">
    <property type="component" value="Unassembled WGS sequence"/>
</dbReference>
<keyword evidence="4" id="KW-1185">Reference proteome</keyword>
<feature type="region of interest" description="Disordered" evidence="1">
    <location>
        <begin position="174"/>
        <end position="207"/>
    </location>
</feature>
<evidence type="ECO:0000256" key="1">
    <source>
        <dbReference type="SAM" id="MobiDB-lite"/>
    </source>
</evidence>
<organism evidence="3 4">
    <name type="scientific">Gordonia westfalica</name>
    <dbReference type="NCBI Taxonomy" id="158898"/>
    <lineage>
        <taxon>Bacteria</taxon>
        <taxon>Bacillati</taxon>
        <taxon>Actinomycetota</taxon>
        <taxon>Actinomycetes</taxon>
        <taxon>Mycobacteriales</taxon>
        <taxon>Gordoniaceae</taxon>
        <taxon>Gordonia</taxon>
    </lineage>
</organism>
<gene>
    <name evidence="3" type="ORF">RD149_19605</name>
</gene>
<reference evidence="3 4" key="1">
    <citation type="submission" date="2023-08" db="EMBL/GenBank/DDBJ databases">
        <title>Bioegradation of LLDPE and BLDPE plastic by marine bacteria from coast plastic debris.</title>
        <authorList>
            <person name="Rong Z."/>
        </authorList>
    </citation>
    <scope>NUCLEOTIDE SEQUENCE [LARGE SCALE GENOMIC DNA]</scope>
    <source>
        <strain evidence="3 4">Z-2</strain>
    </source>
</reference>
<proteinExistence type="predicted"/>
<accession>A0ABU2GX00</accession>
<feature type="compositionally biased region" description="Polar residues" evidence="1">
    <location>
        <begin position="194"/>
        <end position="207"/>
    </location>
</feature>
<name>A0ABU2GX00_9ACTN</name>
<evidence type="ECO:0000259" key="2">
    <source>
        <dbReference type="Pfam" id="PF09995"/>
    </source>
</evidence>
<dbReference type="RefSeq" id="WP_310951818.1">
    <property type="nucleotide sequence ID" value="NZ_JAVLUS010000018.1"/>
</dbReference>
<protein>
    <recommendedName>
        <fullName evidence="2">ER-bound oxygenase mpaB/mpaB'/Rubber oxygenase catalytic domain-containing protein</fullName>
    </recommendedName>
</protein>
<evidence type="ECO:0000313" key="3">
    <source>
        <dbReference type="EMBL" id="MDS1115956.1"/>
    </source>
</evidence>
<dbReference type="InterPro" id="IPR018713">
    <property type="entry name" value="MPAB/Lcp_cat_dom"/>
</dbReference>
<feature type="compositionally biased region" description="Basic residues" evidence="1">
    <location>
        <begin position="175"/>
        <end position="190"/>
    </location>
</feature>
<dbReference type="EMBL" id="JAVLUS010000018">
    <property type="protein sequence ID" value="MDS1115956.1"/>
    <property type="molecule type" value="Genomic_DNA"/>
</dbReference>